<keyword evidence="4" id="KW-1185">Reference proteome</keyword>
<feature type="transmembrane region" description="Helical" evidence="2">
    <location>
        <begin position="158"/>
        <end position="176"/>
    </location>
</feature>
<name>G7GYJ9_9ACTN</name>
<proteinExistence type="predicted"/>
<sequence length="223" mass="22582">MSSFNPFGPGNDPGQSPAPGQVPGQPPAGGQPGYPGGYPQQPQQPPPPEAGQPWQPGPDAHPGGHGQGRHEAPAGSPYGDHYGGEQPGGPYGDPFAGRHEAQAATAQYDPLARPGSGPSSAGVLAVSSPPNGILIAAAVCAVVGGIVGAIGWGRWWSLLGWVFAGPIAIWLISRFVAVDTARKTETVYARPASTGVLWIVAISAVVLAIAVTALAVGFWIGRL</sequence>
<evidence type="ECO:0000256" key="2">
    <source>
        <dbReference type="SAM" id="Phobius"/>
    </source>
</evidence>
<comment type="caution">
    <text evidence="3">The sequence shown here is derived from an EMBL/GenBank/DDBJ whole genome shotgun (WGS) entry which is preliminary data.</text>
</comment>
<feature type="transmembrane region" description="Helical" evidence="2">
    <location>
        <begin position="133"/>
        <end position="152"/>
    </location>
</feature>
<feature type="region of interest" description="Disordered" evidence="1">
    <location>
        <begin position="1"/>
        <end position="97"/>
    </location>
</feature>
<protein>
    <submittedName>
        <fullName evidence="3">Uncharacterized protein</fullName>
    </submittedName>
</protein>
<feature type="compositionally biased region" description="Low complexity" evidence="1">
    <location>
        <begin position="13"/>
        <end position="23"/>
    </location>
</feature>
<organism evidence="3 4">
    <name type="scientific">Gordonia araii NBRC 100433</name>
    <dbReference type="NCBI Taxonomy" id="1073574"/>
    <lineage>
        <taxon>Bacteria</taxon>
        <taxon>Bacillati</taxon>
        <taxon>Actinomycetota</taxon>
        <taxon>Actinomycetes</taxon>
        <taxon>Mycobacteriales</taxon>
        <taxon>Gordoniaceae</taxon>
        <taxon>Gordonia</taxon>
    </lineage>
</organism>
<keyword evidence="2" id="KW-0472">Membrane</keyword>
<accession>G7GYJ9</accession>
<feature type="transmembrane region" description="Helical" evidence="2">
    <location>
        <begin position="196"/>
        <end position="220"/>
    </location>
</feature>
<dbReference type="EMBL" id="BAEE01000015">
    <property type="protein sequence ID" value="GAB08674.1"/>
    <property type="molecule type" value="Genomic_DNA"/>
</dbReference>
<dbReference type="STRING" id="1073574.GOARA_015_00120"/>
<keyword evidence="2" id="KW-1133">Transmembrane helix</keyword>
<reference evidence="3 4" key="1">
    <citation type="submission" date="2011-11" db="EMBL/GenBank/DDBJ databases">
        <title>Whole genome shotgun sequence of Gordonia araii NBRC 100433.</title>
        <authorList>
            <person name="Yoshida Y."/>
            <person name="Hosoyama A."/>
            <person name="Tsuchikane K."/>
            <person name="Katsumata H."/>
            <person name="Yamazaki S."/>
            <person name="Fujita N."/>
        </authorList>
    </citation>
    <scope>NUCLEOTIDE SEQUENCE [LARGE SCALE GENOMIC DNA]</scope>
    <source>
        <strain evidence="3 4">NBRC 100433</strain>
    </source>
</reference>
<dbReference type="RefSeq" id="WP_007320751.1">
    <property type="nucleotide sequence ID" value="NZ_BAEE01000015.1"/>
</dbReference>
<evidence type="ECO:0000313" key="3">
    <source>
        <dbReference type="EMBL" id="GAB08674.1"/>
    </source>
</evidence>
<dbReference type="AlphaFoldDB" id="G7GYJ9"/>
<gene>
    <name evidence="3" type="ORF">GOARA_015_00120</name>
</gene>
<evidence type="ECO:0000313" key="4">
    <source>
        <dbReference type="Proteomes" id="UP000035088"/>
    </source>
</evidence>
<dbReference type="Proteomes" id="UP000035088">
    <property type="component" value="Unassembled WGS sequence"/>
</dbReference>
<dbReference type="OrthoDB" id="4382218at2"/>
<keyword evidence="2" id="KW-0812">Transmembrane</keyword>
<evidence type="ECO:0000256" key="1">
    <source>
        <dbReference type="SAM" id="MobiDB-lite"/>
    </source>
</evidence>